<keyword evidence="6" id="KW-0032">Aminotransferase</keyword>
<dbReference type="InterPro" id="IPR001917">
    <property type="entry name" value="Aminotrans_II_pyridoxalP_BS"/>
</dbReference>
<dbReference type="GO" id="GO:0008483">
    <property type="term" value="F:transaminase activity"/>
    <property type="evidence" value="ECO:0007669"/>
    <property type="project" value="UniProtKB-KW"/>
</dbReference>
<evidence type="ECO:0000259" key="5">
    <source>
        <dbReference type="Pfam" id="PF00155"/>
    </source>
</evidence>
<accession>A0A948RUY1</accession>
<dbReference type="PANTHER" id="PTHR13693:SF3">
    <property type="entry name" value="LD36009P"/>
    <property type="match status" value="1"/>
</dbReference>
<evidence type="ECO:0000313" key="6">
    <source>
        <dbReference type="EMBL" id="MBU2690164.1"/>
    </source>
</evidence>
<name>A0A948RUY1_UNCEI</name>
<dbReference type="Gene3D" id="3.40.640.10">
    <property type="entry name" value="Type I PLP-dependent aspartate aminotransferase-like (Major domain)"/>
    <property type="match status" value="1"/>
</dbReference>
<comment type="caution">
    <text evidence="6">The sequence shown here is derived from an EMBL/GenBank/DDBJ whole genome shotgun (WGS) entry which is preliminary data.</text>
</comment>
<dbReference type="Gene3D" id="3.90.1150.10">
    <property type="entry name" value="Aspartate Aminotransferase, domain 1"/>
    <property type="match status" value="1"/>
</dbReference>
<dbReference type="SUPFAM" id="SSF53383">
    <property type="entry name" value="PLP-dependent transferases"/>
    <property type="match status" value="1"/>
</dbReference>
<protein>
    <submittedName>
        <fullName evidence="6">Aminotransferase class I/II-fold pyridoxal phosphate-dependent enzyme</fullName>
    </submittedName>
</protein>
<keyword evidence="3 4" id="KW-0663">Pyridoxal phosphate</keyword>
<comment type="similarity">
    <text evidence="4">Belongs to the class-II pyridoxal-phosphate-dependent aminotransferase family.</text>
</comment>
<dbReference type="InterPro" id="IPR015422">
    <property type="entry name" value="PyrdxlP-dep_Trfase_small"/>
</dbReference>
<dbReference type="CDD" id="cd06454">
    <property type="entry name" value="KBL_like"/>
    <property type="match status" value="1"/>
</dbReference>
<gene>
    <name evidence="6" type="ORF">KJ970_04490</name>
</gene>
<proteinExistence type="inferred from homology"/>
<dbReference type="InterPro" id="IPR015424">
    <property type="entry name" value="PyrdxlP-dep_Trfase"/>
</dbReference>
<evidence type="ECO:0000256" key="4">
    <source>
        <dbReference type="RuleBase" id="RU003693"/>
    </source>
</evidence>
<evidence type="ECO:0000256" key="2">
    <source>
        <dbReference type="ARBA" id="ARBA00022679"/>
    </source>
</evidence>
<dbReference type="GO" id="GO:0030170">
    <property type="term" value="F:pyridoxal phosphate binding"/>
    <property type="evidence" value="ECO:0007669"/>
    <property type="project" value="InterPro"/>
</dbReference>
<reference evidence="6" key="1">
    <citation type="submission" date="2021-05" db="EMBL/GenBank/DDBJ databases">
        <title>Energy efficiency and biological interactions define the core microbiome of deep oligotrophic groundwater.</title>
        <authorList>
            <person name="Mehrshad M."/>
            <person name="Lopez-Fernandez M."/>
            <person name="Bell E."/>
            <person name="Bernier-Latmani R."/>
            <person name="Bertilsson S."/>
            <person name="Dopson M."/>
        </authorList>
    </citation>
    <scope>NUCLEOTIDE SEQUENCE</scope>
    <source>
        <strain evidence="6">Modern_marine.mb.64</strain>
    </source>
</reference>
<evidence type="ECO:0000313" key="7">
    <source>
        <dbReference type="Proteomes" id="UP000777784"/>
    </source>
</evidence>
<comment type="cofactor">
    <cofactor evidence="1 4">
        <name>pyridoxal 5'-phosphate</name>
        <dbReference type="ChEBI" id="CHEBI:597326"/>
    </cofactor>
</comment>
<organism evidence="6 7">
    <name type="scientific">Eiseniibacteriota bacterium</name>
    <dbReference type="NCBI Taxonomy" id="2212470"/>
    <lineage>
        <taxon>Bacteria</taxon>
        <taxon>Candidatus Eiseniibacteriota</taxon>
    </lineage>
</organism>
<dbReference type="Pfam" id="PF00155">
    <property type="entry name" value="Aminotran_1_2"/>
    <property type="match status" value="1"/>
</dbReference>
<dbReference type="InterPro" id="IPR050087">
    <property type="entry name" value="AON_synthase_class-II"/>
</dbReference>
<dbReference type="Proteomes" id="UP000777784">
    <property type="component" value="Unassembled WGS sequence"/>
</dbReference>
<keyword evidence="2" id="KW-0808">Transferase</keyword>
<dbReference type="AlphaFoldDB" id="A0A948RUY1"/>
<evidence type="ECO:0000256" key="3">
    <source>
        <dbReference type="ARBA" id="ARBA00022898"/>
    </source>
</evidence>
<dbReference type="EMBL" id="JAHJDP010000023">
    <property type="protein sequence ID" value="MBU2690164.1"/>
    <property type="molecule type" value="Genomic_DNA"/>
</dbReference>
<dbReference type="InterPro" id="IPR015421">
    <property type="entry name" value="PyrdxlP-dep_Trfase_major"/>
</dbReference>
<sequence>MESRPQSDIFQKCYEFTRADIAKKEGWYPYFVPLQASDGTEVTIKGKKLIMLGSNNYLGLTHDPRIIEQAEAVARVYGTGCTGSRFLNGNLDLHEKLERELADFVGMEAALVFSTGFQTNQGILTTIVGRDDTAILDKLDHASIVDGVRLSEGESIRFRHNDVADMESALRKAEARDGGKMVVVDGVFSMEGDLANLPELIPVAKRYGAAFMVDEAHSVGMLGPTGAGAAEHFGMTDQVDIIMATFSKSFGSLGGFAAGKAGVISYIKHHARSLIFSASMPPYAVATVRAALEIIKNEPERREKMWRNAKRLIDGLKSLGFDIGPTETPIIPIIIGDTMKTILFWKALFEAGVYTNPVIAPAVPEKTARLRTSVMATHTDEQMDRVLEICGKVGKKMGLI</sequence>
<dbReference type="InterPro" id="IPR004839">
    <property type="entry name" value="Aminotransferase_I/II_large"/>
</dbReference>
<dbReference type="PANTHER" id="PTHR13693">
    <property type="entry name" value="CLASS II AMINOTRANSFERASE/8-AMINO-7-OXONONANOATE SYNTHASE"/>
    <property type="match status" value="1"/>
</dbReference>
<evidence type="ECO:0000256" key="1">
    <source>
        <dbReference type="ARBA" id="ARBA00001933"/>
    </source>
</evidence>
<dbReference type="PROSITE" id="PS00599">
    <property type="entry name" value="AA_TRANSFER_CLASS_2"/>
    <property type="match status" value="1"/>
</dbReference>
<feature type="domain" description="Aminotransferase class I/classII large" evidence="5">
    <location>
        <begin position="48"/>
        <end position="388"/>
    </location>
</feature>